<keyword evidence="2" id="KW-1185">Reference proteome</keyword>
<reference evidence="1 2" key="1">
    <citation type="submission" date="2021-06" db="EMBL/GenBank/DDBJ databases">
        <title>Caerostris darwini draft genome.</title>
        <authorList>
            <person name="Kono N."/>
            <person name="Arakawa K."/>
        </authorList>
    </citation>
    <scope>NUCLEOTIDE SEQUENCE [LARGE SCALE GENOMIC DNA]</scope>
</reference>
<name>A0AAV4SP34_9ARAC</name>
<accession>A0AAV4SP34</accession>
<sequence>MRDSVASVLPESPLSIIYLQGNNCTIKPHPSHCTACYLTYPIAGQFVWSLHNTTFIFKDSIIPRLRVLHKKYNGSIQVTGEINDKMTVAAFDGVKVDRDNSIERLIDRCPLNL</sequence>
<organism evidence="1 2">
    <name type="scientific">Caerostris darwini</name>
    <dbReference type="NCBI Taxonomy" id="1538125"/>
    <lineage>
        <taxon>Eukaryota</taxon>
        <taxon>Metazoa</taxon>
        <taxon>Ecdysozoa</taxon>
        <taxon>Arthropoda</taxon>
        <taxon>Chelicerata</taxon>
        <taxon>Arachnida</taxon>
        <taxon>Araneae</taxon>
        <taxon>Araneomorphae</taxon>
        <taxon>Entelegynae</taxon>
        <taxon>Araneoidea</taxon>
        <taxon>Araneidae</taxon>
        <taxon>Caerostris</taxon>
    </lineage>
</organism>
<evidence type="ECO:0000313" key="2">
    <source>
        <dbReference type="Proteomes" id="UP001054837"/>
    </source>
</evidence>
<gene>
    <name evidence="1" type="ORF">CDAR_404411</name>
</gene>
<evidence type="ECO:0000313" key="1">
    <source>
        <dbReference type="EMBL" id="GIY35865.1"/>
    </source>
</evidence>
<dbReference type="EMBL" id="BPLQ01008199">
    <property type="protein sequence ID" value="GIY35865.1"/>
    <property type="molecule type" value="Genomic_DNA"/>
</dbReference>
<comment type="caution">
    <text evidence="1">The sequence shown here is derived from an EMBL/GenBank/DDBJ whole genome shotgun (WGS) entry which is preliminary data.</text>
</comment>
<proteinExistence type="predicted"/>
<protein>
    <submittedName>
        <fullName evidence="1">Uncharacterized protein</fullName>
    </submittedName>
</protein>
<dbReference type="AlphaFoldDB" id="A0AAV4SP34"/>
<dbReference type="Proteomes" id="UP001054837">
    <property type="component" value="Unassembled WGS sequence"/>
</dbReference>